<proteinExistence type="inferred from homology"/>
<evidence type="ECO:0000256" key="2">
    <source>
        <dbReference type="ARBA" id="ARBA00008255"/>
    </source>
</evidence>
<evidence type="ECO:0000313" key="10">
    <source>
        <dbReference type="EMBL" id="RPA30350.1"/>
    </source>
</evidence>
<evidence type="ECO:0000313" key="9">
    <source>
        <dbReference type="EMBL" id="AZG35727.1"/>
    </source>
</evidence>
<dbReference type="PANTHER" id="PTHR39342:SF1">
    <property type="entry name" value="UPF0283 MEMBRANE PROTEIN YCJF"/>
    <property type="match status" value="1"/>
</dbReference>
<gene>
    <name evidence="10" type="ORF">EGC77_14930</name>
    <name evidence="9" type="ORF">EGC80_13080</name>
</gene>
<evidence type="ECO:0000313" key="12">
    <source>
        <dbReference type="Proteomes" id="UP000278855"/>
    </source>
</evidence>
<reference evidence="12" key="2">
    <citation type="submission" date="2018-11" db="EMBL/GenBank/DDBJ databases">
        <title>Shewanella sp. R106.</title>
        <authorList>
            <person name="Hwang Y.J."/>
            <person name="Hwang C.Y."/>
        </authorList>
    </citation>
    <scope>NUCLEOTIDE SEQUENCE [LARGE SCALE GENOMIC DNA]</scope>
    <source>
        <strain evidence="12">R106</strain>
    </source>
</reference>
<comment type="subcellular location">
    <subcellularLocation>
        <location evidence="1">Cell inner membrane</location>
        <topology evidence="1">Multi-pass membrane protein</topology>
    </subcellularLocation>
</comment>
<dbReference type="GO" id="GO:0005886">
    <property type="term" value="C:plasma membrane"/>
    <property type="evidence" value="ECO:0007669"/>
    <property type="project" value="UniProtKB-SubCell"/>
</dbReference>
<dbReference type="Proteomes" id="UP000278855">
    <property type="component" value="Unassembled WGS sequence"/>
</dbReference>
<keyword evidence="6 8" id="KW-1133">Transmembrane helix</keyword>
<dbReference type="AlphaFoldDB" id="A0A3N4E811"/>
<organism evidence="10 12">
    <name type="scientific">Shewanella psychromarinicola</name>
    <dbReference type="NCBI Taxonomy" id="2487742"/>
    <lineage>
        <taxon>Bacteria</taxon>
        <taxon>Pseudomonadati</taxon>
        <taxon>Pseudomonadota</taxon>
        <taxon>Gammaproteobacteria</taxon>
        <taxon>Alteromonadales</taxon>
        <taxon>Shewanellaceae</taxon>
        <taxon>Shewanella</taxon>
    </lineage>
</organism>
<keyword evidence="7 8" id="KW-0472">Membrane</keyword>
<dbReference type="KEGG" id="spsr:EGC80_13080"/>
<reference evidence="10" key="3">
    <citation type="submission" date="2018-11" db="EMBL/GenBank/DDBJ databases">
        <authorList>
            <person name="Hwang Y.J."/>
            <person name="Hwang C.Y."/>
        </authorList>
    </citation>
    <scope>NUCLEOTIDE SEQUENCE</scope>
    <source>
        <strain evidence="10">R106</strain>
    </source>
</reference>
<dbReference type="EMBL" id="RKKB01000007">
    <property type="protein sequence ID" value="RPA30350.1"/>
    <property type="molecule type" value="Genomic_DNA"/>
</dbReference>
<keyword evidence="11" id="KW-1185">Reference proteome</keyword>
<dbReference type="OrthoDB" id="958025at2"/>
<dbReference type="Proteomes" id="UP000273778">
    <property type="component" value="Chromosome"/>
</dbReference>
<feature type="transmembrane region" description="Helical" evidence="8">
    <location>
        <begin position="72"/>
        <end position="94"/>
    </location>
</feature>
<keyword evidence="3" id="KW-1003">Cell membrane</keyword>
<evidence type="ECO:0000313" key="11">
    <source>
        <dbReference type="Proteomes" id="UP000273778"/>
    </source>
</evidence>
<dbReference type="PANTHER" id="PTHR39342">
    <property type="entry name" value="UPF0283 MEMBRANE PROTEIN YCJF"/>
    <property type="match status" value="1"/>
</dbReference>
<dbReference type="NCBIfam" id="TIGR01620">
    <property type="entry name" value="hyp_HI0043"/>
    <property type="match status" value="1"/>
</dbReference>
<name>A0A3N4E811_9GAMM</name>
<accession>A0A3N4E811</accession>
<evidence type="ECO:0000256" key="8">
    <source>
        <dbReference type="SAM" id="Phobius"/>
    </source>
</evidence>
<evidence type="ECO:0000256" key="1">
    <source>
        <dbReference type="ARBA" id="ARBA00004429"/>
    </source>
</evidence>
<dbReference type="EMBL" id="CP034073">
    <property type="protein sequence ID" value="AZG35727.1"/>
    <property type="molecule type" value="Genomic_DNA"/>
</dbReference>
<evidence type="ECO:0000256" key="5">
    <source>
        <dbReference type="ARBA" id="ARBA00022692"/>
    </source>
</evidence>
<dbReference type="RefSeq" id="WP_124013367.1">
    <property type="nucleotide sequence ID" value="NZ_CP034073.1"/>
</dbReference>
<feature type="transmembrane region" description="Helical" evidence="8">
    <location>
        <begin position="100"/>
        <end position="123"/>
    </location>
</feature>
<reference evidence="9 11" key="1">
    <citation type="submission" date="2018-11" db="EMBL/GenBank/DDBJ databases">
        <title>Shewanella sp. M2.</title>
        <authorList>
            <person name="Hwang Y.J."/>
            <person name="Hwang C.Y."/>
        </authorList>
    </citation>
    <scope>NUCLEOTIDE SEQUENCE [LARGE SCALE GENOMIC DNA]</scope>
    <source>
        <strain evidence="9 11">M2</strain>
    </source>
</reference>
<dbReference type="InterPro" id="IPR006507">
    <property type="entry name" value="UPF0283"/>
</dbReference>
<evidence type="ECO:0000256" key="7">
    <source>
        <dbReference type="ARBA" id="ARBA00023136"/>
    </source>
</evidence>
<dbReference type="Pfam" id="PF05128">
    <property type="entry name" value="DUF697"/>
    <property type="match status" value="1"/>
</dbReference>
<evidence type="ECO:0000256" key="4">
    <source>
        <dbReference type="ARBA" id="ARBA00022519"/>
    </source>
</evidence>
<comment type="similarity">
    <text evidence="2">Belongs to the UPF0283 family.</text>
</comment>
<feature type="transmembrane region" description="Helical" evidence="8">
    <location>
        <begin position="214"/>
        <end position="233"/>
    </location>
</feature>
<keyword evidence="4" id="KW-0997">Cell inner membrane</keyword>
<evidence type="ECO:0000256" key="6">
    <source>
        <dbReference type="ARBA" id="ARBA00022989"/>
    </source>
</evidence>
<keyword evidence="5 8" id="KW-0812">Transmembrane</keyword>
<protein>
    <submittedName>
        <fullName evidence="10">TIGR01620 family protein</fullName>
    </submittedName>
</protein>
<evidence type="ECO:0000256" key="3">
    <source>
        <dbReference type="ARBA" id="ARBA00022475"/>
    </source>
</evidence>
<dbReference type="InterPro" id="IPR021147">
    <property type="entry name" value="DUF697"/>
</dbReference>
<sequence length="363" mass="40597">MNESTHSSPIKKSQIFTESDLIVTQEAHSKADPIKPAKPFEDIDFICEKSLIELPASMEDSIKPATPKRWSLLARLSIIGLVFFVIVQTVMGLIDSLQQSPWLFGFYATVLSIVSVWAMVLTLKEWRKLVNLKKVSDHQAKAERLSQSMQMGEAKQFLAPILAKYPNNEAKQQYLQACSHEHNDAEIVVLFEDIVLSERDLLAKKRVNRFAAESALLLAASPLAALDMAIILWRNQKMINEVAAIYAIELGYWSRIKLIRSIVVNLIYAGSTEVITDLGTQLLSVEMTGKLSARIAQGLGGGLLTARLGYQAMSLCRPIAFNKHNKPKLSHVHQHLLGELKQFTSSMMSKNKSKQTQPVDKNE</sequence>